<keyword evidence="1" id="KW-0479">Metal-binding</keyword>
<reference evidence="5 6" key="1">
    <citation type="journal article" date="2023" name="G3 (Bethesda)">
        <title>A chromosome-level genome assembly of Zasmidium syzygii isolated from banana leaves.</title>
        <authorList>
            <person name="van Westerhoven A.C."/>
            <person name="Mehrabi R."/>
            <person name="Talebi R."/>
            <person name="Steentjes M.B.F."/>
            <person name="Corcolon B."/>
            <person name="Chong P.A."/>
            <person name="Kema G.H.J."/>
            <person name="Seidl M.F."/>
        </authorList>
    </citation>
    <scope>NUCLEOTIDE SEQUENCE [LARGE SCALE GENOMIC DNA]</scope>
    <source>
        <strain evidence="5 6">P124</strain>
    </source>
</reference>
<dbReference type="EMBL" id="JAXOVC010000016">
    <property type="protein sequence ID" value="KAK4493581.1"/>
    <property type="molecule type" value="Genomic_DNA"/>
</dbReference>
<gene>
    <name evidence="5" type="ORF">PRZ48_015248</name>
</gene>
<feature type="domain" description="RanBP2-type" evidence="4">
    <location>
        <begin position="120"/>
        <end position="139"/>
    </location>
</feature>
<evidence type="ECO:0000259" key="4">
    <source>
        <dbReference type="PROSITE" id="PS01358"/>
    </source>
</evidence>
<keyword evidence="2" id="KW-0863">Zinc-finger</keyword>
<organism evidence="5 6">
    <name type="scientific">Zasmidium cellare</name>
    <name type="common">Wine cellar mold</name>
    <name type="synonym">Racodium cellare</name>
    <dbReference type="NCBI Taxonomy" id="395010"/>
    <lineage>
        <taxon>Eukaryota</taxon>
        <taxon>Fungi</taxon>
        <taxon>Dikarya</taxon>
        <taxon>Ascomycota</taxon>
        <taxon>Pezizomycotina</taxon>
        <taxon>Dothideomycetes</taxon>
        <taxon>Dothideomycetidae</taxon>
        <taxon>Mycosphaerellales</taxon>
        <taxon>Mycosphaerellaceae</taxon>
        <taxon>Zasmidium</taxon>
    </lineage>
</organism>
<evidence type="ECO:0000256" key="3">
    <source>
        <dbReference type="ARBA" id="ARBA00022833"/>
    </source>
</evidence>
<evidence type="ECO:0000256" key="1">
    <source>
        <dbReference type="ARBA" id="ARBA00022723"/>
    </source>
</evidence>
<keyword evidence="6" id="KW-1185">Reference proteome</keyword>
<evidence type="ECO:0000313" key="5">
    <source>
        <dbReference type="EMBL" id="KAK4493581.1"/>
    </source>
</evidence>
<proteinExistence type="predicted"/>
<comment type="caution">
    <text evidence="5">The sequence shown here is derived from an EMBL/GenBank/DDBJ whole genome shotgun (WGS) entry which is preliminary data.</text>
</comment>
<dbReference type="PROSITE" id="PS01358">
    <property type="entry name" value="ZF_RANBP2_1"/>
    <property type="match status" value="1"/>
</dbReference>
<dbReference type="Proteomes" id="UP001305779">
    <property type="component" value="Unassembled WGS sequence"/>
</dbReference>
<accession>A0ABR0DX22</accession>
<evidence type="ECO:0000256" key="2">
    <source>
        <dbReference type="ARBA" id="ARBA00022771"/>
    </source>
</evidence>
<sequence length="176" mass="20394">MSETRCRNRLGDIANALGVEGKPVTACFATYASQADNSVDLKQLAKKMDHGRATDAFGFDDFLEEWKEKKKAVKEADMEEHYNKLLRYRLYKDYPGSEAGDGYWTYSFCRDSWEEESCTWHCRVCKECNDWREWHCSTCNKCTYGVSLPCERCSKRGGGFDSDDDFGQDSDSFWCY</sequence>
<keyword evidence="3" id="KW-0862">Zinc</keyword>
<dbReference type="InterPro" id="IPR001876">
    <property type="entry name" value="Znf_RanBP2"/>
</dbReference>
<name>A0ABR0DX22_ZASCE</name>
<evidence type="ECO:0000313" key="6">
    <source>
        <dbReference type="Proteomes" id="UP001305779"/>
    </source>
</evidence>
<protein>
    <recommendedName>
        <fullName evidence="4">RanBP2-type domain-containing protein</fullName>
    </recommendedName>
</protein>